<keyword evidence="4" id="KW-1185">Reference proteome</keyword>
<dbReference type="Proteomes" id="UP001257909">
    <property type="component" value="Unassembled WGS sequence"/>
</dbReference>
<dbReference type="EMBL" id="JAVDWR010000003">
    <property type="protein sequence ID" value="MDR7120382.1"/>
    <property type="molecule type" value="Genomic_DNA"/>
</dbReference>
<sequence>MVSLIWKRKLVLTGAALLLCSVGSKAQEVTVVQLYTQDELLDLIKQNSHLQRVQKDDCQLVNDIQARADVMKVPAYQFLYGDMLAFGVCVKKDVERGWDLMQQAASQGLPEALEQVGRYYHIGRFVQQDNSKAVLYLREAAGLGNLKAQMRFAQMLIKGDASPLDMEDCYRWLHHSVIADTKTHQEVQQLLAQLAKKMPGAALTRAKRPL</sequence>
<dbReference type="SUPFAM" id="SSF81901">
    <property type="entry name" value="HCP-like"/>
    <property type="match status" value="1"/>
</dbReference>
<reference evidence="3 4" key="1">
    <citation type="submission" date="2023-07" db="EMBL/GenBank/DDBJ databases">
        <title>Sorghum-associated microbial communities from plants grown in Nebraska, USA.</title>
        <authorList>
            <person name="Schachtman D."/>
        </authorList>
    </citation>
    <scope>NUCLEOTIDE SEQUENCE [LARGE SCALE GENOMIC DNA]</scope>
    <source>
        <strain evidence="3 4">4138</strain>
    </source>
</reference>
<dbReference type="InterPro" id="IPR051726">
    <property type="entry name" value="Chitin_Synth_Reg"/>
</dbReference>
<dbReference type="RefSeq" id="WP_310275792.1">
    <property type="nucleotide sequence ID" value="NZ_JAVDWR010000003.1"/>
</dbReference>
<dbReference type="InterPro" id="IPR006597">
    <property type="entry name" value="Sel1-like"/>
</dbReference>
<comment type="caution">
    <text evidence="3">The sequence shown here is derived from an EMBL/GenBank/DDBJ whole genome shotgun (WGS) entry which is preliminary data.</text>
</comment>
<feature type="chain" id="PRO_5045842901" description="Sel1 repeat family protein" evidence="2">
    <location>
        <begin position="27"/>
        <end position="210"/>
    </location>
</feature>
<protein>
    <recommendedName>
        <fullName evidence="5">Sel1 repeat family protein</fullName>
    </recommendedName>
</protein>
<accession>A0ABU1VXD0</accession>
<evidence type="ECO:0000313" key="3">
    <source>
        <dbReference type="EMBL" id="MDR7120382.1"/>
    </source>
</evidence>
<feature type="signal peptide" evidence="2">
    <location>
        <begin position="1"/>
        <end position="26"/>
    </location>
</feature>
<keyword evidence="1" id="KW-0677">Repeat</keyword>
<organism evidence="3 4">
    <name type="scientific">Rheinheimera soli</name>
    <dbReference type="NCBI Taxonomy" id="443616"/>
    <lineage>
        <taxon>Bacteria</taxon>
        <taxon>Pseudomonadati</taxon>
        <taxon>Pseudomonadota</taxon>
        <taxon>Gammaproteobacteria</taxon>
        <taxon>Chromatiales</taxon>
        <taxon>Chromatiaceae</taxon>
        <taxon>Rheinheimera</taxon>
    </lineage>
</organism>
<dbReference type="Pfam" id="PF08238">
    <property type="entry name" value="Sel1"/>
    <property type="match status" value="2"/>
</dbReference>
<evidence type="ECO:0000313" key="4">
    <source>
        <dbReference type="Proteomes" id="UP001257909"/>
    </source>
</evidence>
<dbReference type="PANTHER" id="PTHR46430">
    <property type="entry name" value="PROTEIN SKT5-RELATED"/>
    <property type="match status" value="1"/>
</dbReference>
<evidence type="ECO:0008006" key="5">
    <source>
        <dbReference type="Google" id="ProtNLM"/>
    </source>
</evidence>
<name>A0ABU1VXD0_9GAMM</name>
<evidence type="ECO:0000256" key="1">
    <source>
        <dbReference type="ARBA" id="ARBA00022737"/>
    </source>
</evidence>
<gene>
    <name evidence="3" type="ORF">J2W69_001316</name>
</gene>
<dbReference type="InterPro" id="IPR011990">
    <property type="entry name" value="TPR-like_helical_dom_sf"/>
</dbReference>
<dbReference type="Gene3D" id="1.25.40.10">
    <property type="entry name" value="Tetratricopeptide repeat domain"/>
    <property type="match status" value="1"/>
</dbReference>
<keyword evidence="2" id="KW-0732">Signal</keyword>
<evidence type="ECO:0000256" key="2">
    <source>
        <dbReference type="SAM" id="SignalP"/>
    </source>
</evidence>
<proteinExistence type="predicted"/>
<dbReference type="SMART" id="SM00671">
    <property type="entry name" value="SEL1"/>
    <property type="match status" value="2"/>
</dbReference>